<dbReference type="RefSeq" id="WP_054702673.1">
    <property type="nucleotide sequence ID" value="NZ_AZEE01000002.1"/>
</dbReference>
<gene>
    <name evidence="1" type="ORF">FD04_GL002201</name>
</gene>
<reference evidence="1 2" key="1">
    <citation type="journal article" date="2015" name="Genome Announc.">
        <title>Expanding the biotechnology potential of lactobacilli through comparative genomics of 213 strains and associated genera.</title>
        <authorList>
            <person name="Sun Z."/>
            <person name="Harris H.M."/>
            <person name="McCann A."/>
            <person name="Guo C."/>
            <person name="Argimon S."/>
            <person name="Zhang W."/>
            <person name="Yang X."/>
            <person name="Jeffery I.B."/>
            <person name="Cooney J.C."/>
            <person name="Kagawa T.F."/>
            <person name="Liu W."/>
            <person name="Song Y."/>
            <person name="Salvetti E."/>
            <person name="Wrobel A."/>
            <person name="Rasinkangas P."/>
            <person name="Parkhill J."/>
            <person name="Rea M.C."/>
            <person name="O'Sullivan O."/>
            <person name="Ritari J."/>
            <person name="Douillard F.P."/>
            <person name="Paul Ross R."/>
            <person name="Yang R."/>
            <person name="Briner A.E."/>
            <person name="Felis G.E."/>
            <person name="de Vos W.M."/>
            <person name="Barrangou R."/>
            <person name="Klaenhammer T.R."/>
            <person name="Caufield P.W."/>
            <person name="Cui Y."/>
            <person name="Zhang H."/>
            <person name="O'Toole P.W."/>
        </authorList>
    </citation>
    <scope>NUCLEOTIDE SEQUENCE [LARGE SCALE GENOMIC DNA]</scope>
    <source>
        <strain evidence="1 2">DSM 19909</strain>
    </source>
</reference>
<dbReference type="OrthoDB" id="2289322at2"/>
<dbReference type="PATRIC" id="fig|1423776.4.peg.2228"/>
<proteinExistence type="predicted"/>
<dbReference type="AlphaFoldDB" id="A0A0R1LWM1"/>
<keyword evidence="2" id="KW-1185">Reference proteome</keyword>
<evidence type="ECO:0000313" key="1">
    <source>
        <dbReference type="EMBL" id="KRK99840.1"/>
    </source>
</evidence>
<name>A0A0R1LWM1_9LACO</name>
<sequence length="258" mass="28818">MLREDEQARPLPAELATIKLSAPLIDQLNQSYVWVNVEGQPPFASLIAPVGRNETGLYHFIDNATLNHHNLNRYANRTVTPADVLAAFTDADVRPVAFQLLGGYLMQLNQTEGQLLPLMEVLALAGYDSIGVFAAMLTSETVDLKTTLIEMSARLLAQLPTQMATIDHVPDDTDFVLPPHLIIAVEDDQGQVTNVPVALLDWLPNHHTAVTELADGDWLGLVTYLNQQTDDDSAVLRDWLLRRDENDETFSQWIFQHR</sequence>
<organism evidence="1 2">
    <name type="scientific">Secundilactobacillus odoratitofui DSM 19909 = JCM 15043</name>
    <dbReference type="NCBI Taxonomy" id="1423776"/>
    <lineage>
        <taxon>Bacteria</taxon>
        <taxon>Bacillati</taxon>
        <taxon>Bacillota</taxon>
        <taxon>Bacilli</taxon>
        <taxon>Lactobacillales</taxon>
        <taxon>Lactobacillaceae</taxon>
        <taxon>Secundilactobacillus</taxon>
    </lineage>
</organism>
<protein>
    <submittedName>
        <fullName evidence="1">Uncharacterized protein</fullName>
    </submittedName>
</protein>
<dbReference type="EMBL" id="AZEE01000002">
    <property type="protein sequence ID" value="KRK99840.1"/>
    <property type="molecule type" value="Genomic_DNA"/>
</dbReference>
<evidence type="ECO:0000313" key="2">
    <source>
        <dbReference type="Proteomes" id="UP000051160"/>
    </source>
</evidence>
<accession>A0A0R1LWM1</accession>
<dbReference type="Proteomes" id="UP000051160">
    <property type="component" value="Unassembled WGS sequence"/>
</dbReference>
<comment type="caution">
    <text evidence="1">The sequence shown here is derived from an EMBL/GenBank/DDBJ whole genome shotgun (WGS) entry which is preliminary data.</text>
</comment>